<evidence type="ECO:0000256" key="3">
    <source>
        <dbReference type="ARBA" id="ARBA00023163"/>
    </source>
</evidence>
<sequence length="224" mass="24065">MSTSPKAALLEEYALVARALAAPARLLILEQVAQGERAVEGLAERTGLTFANCSQHLQQLRRAGLVTNRREGKSILYRLTDSRALRLMELLCTVAERNLAEVGQILRALSGGQEAPEPLSRDELEARLAEGSVTLLDVRPADEFALGHIAGAMNVPLATLPEALPQLADGAEIVAYCRGPYCIYAHQAVAALRRHGLAARRMEGGLPDWRAEGRAMSPPVAGLS</sequence>
<comment type="caution">
    <text evidence="6">The sequence shown here is derived from an EMBL/GenBank/DDBJ whole genome shotgun (WGS) entry which is preliminary data.</text>
</comment>
<dbReference type="PRINTS" id="PR00778">
    <property type="entry name" value="HTHARSR"/>
</dbReference>
<keyword evidence="2" id="KW-0238">DNA-binding</keyword>
<evidence type="ECO:0000259" key="5">
    <source>
        <dbReference type="PROSITE" id="PS50987"/>
    </source>
</evidence>
<dbReference type="InterPro" id="IPR036873">
    <property type="entry name" value="Rhodanese-like_dom_sf"/>
</dbReference>
<dbReference type="SUPFAM" id="SSF46785">
    <property type="entry name" value="Winged helix' DNA-binding domain"/>
    <property type="match status" value="1"/>
</dbReference>
<evidence type="ECO:0000259" key="4">
    <source>
        <dbReference type="PROSITE" id="PS50206"/>
    </source>
</evidence>
<dbReference type="GO" id="GO:0003677">
    <property type="term" value="F:DNA binding"/>
    <property type="evidence" value="ECO:0007669"/>
    <property type="project" value="UniProtKB-KW"/>
</dbReference>
<dbReference type="Gene3D" id="3.40.250.10">
    <property type="entry name" value="Rhodanese-like domain"/>
    <property type="match status" value="1"/>
</dbReference>
<accession>A0A4S3MP36</accession>
<dbReference type="CDD" id="cd00158">
    <property type="entry name" value="RHOD"/>
    <property type="match status" value="1"/>
</dbReference>
<dbReference type="RefSeq" id="WP_136394606.1">
    <property type="nucleotide sequence ID" value="NZ_SSND01000002.1"/>
</dbReference>
<dbReference type="GO" id="GO:0003700">
    <property type="term" value="F:DNA-binding transcription factor activity"/>
    <property type="evidence" value="ECO:0007669"/>
    <property type="project" value="InterPro"/>
</dbReference>
<name>A0A4S3MP36_9RHOB</name>
<dbReference type="AlphaFoldDB" id="A0A4S3MP36"/>
<reference evidence="6 7" key="1">
    <citation type="submission" date="2019-04" db="EMBL/GenBank/DDBJ databases">
        <title>Draft genome sequence of Gemmobacter aestuarii sp. nov.</title>
        <authorList>
            <person name="Hameed A."/>
            <person name="Lin S.-Y."/>
            <person name="Shahina M."/>
            <person name="Lai W.-A."/>
            <person name="Young C.-C."/>
        </authorList>
    </citation>
    <scope>NUCLEOTIDE SEQUENCE [LARGE SCALE GENOMIC DNA]</scope>
    <source>
        <strain evidence="6 7">CC-PW-75</strain>
    </source>
</reference>
<dbReference type="PANTHER" id="PTHR43132:SF8">
    <property type="entry name" value="HTH-TYPE TRANSCRIPTIONAL REGULATOR KMTR"/>
    <property type="match status" value="1"/>
</dbReference>
<dbReference type="Pfam" id="PF00581">
    <property type="entry name" value="Rhodanese"/>
    <property type="match status" value="1"/>
</dbReference>
<dbReference type="Gene3D" id="1.10.10.10">
    <property type="entry name" value="Winged helix-like DNA-binding domain superfamily/Winged helix DNA-binding domain"/>
    <property type="match status" value="1"/>
</dbReference>
<protein>
    <submittedName>
        <fullName evidence="6">Metalloregulator ArsR/SmtB family transcription factor</fullName>
    </submittedName>
</protein>
<dbReference type="CDD" id="cd00090">
    <property type="entry name" value="HTH_ARSR"/>
    <property type="match status" value="1"/>
</dbReference>
<dbReference type="PROSITE" id="PS50206">
    <property type="entry name" value="RHODANESE_3"/>
    <property type="match status" value="1"/>
</dbReference>
<organism evidence="6 7">
    <name type="scientific">Aliigemmobacter aestuarii</name>
    <dbReference type="NCBI Taxonomy" id="1445661"/>
    <lineage>
        <taxon>Bacteria</taxon>
        <taxon>Pseudomonadati</taxon>
        <taxon>Pseudomonadota</taxon>
        <taxon>Alphaproteobacteria</taxon>
        <taxon>Rhodobacterales</taxon>
        <taxon>Paracoccaceae</taxon>
        <taxon>Aliigemmobacter</taxon>
    </lineage>
</organism>
<dbReference type="SMART" id="SM00450">
    <property type="entry name" value="RHOD"/>
    <property type="match status" value="1"/>
</dbReference>
<dbReference type="Proteomes" id="UP000309450">
    <property type="component" value="Unassembled WGS sequence"/>
</dbReference>
<dbReference type="NCBIfam" id="NF033788">
    <property type="entry name" value="HTH_metalloreg"/>
    <property type="match status" value="1"/>
</dbReference>
<gene>
    <name evidence="6" type="ORF">E7811_10635</name>
</gene>
<dbReference type="InterPro" id="IPR011991">
    <property type="entry name" value="ArsR-like_HTH"/>
</dbReference>
<dbReference type="InterPro" id="IPR036388">
    <property type="entry name" value="WH-like_DNA-bd_sf"/>
</dbReference>
<evidence type="ECO:0000313" key="7">
    <source>
        <dbReference type="Proteomes" id="UP000309450"/>
    </source>
</evidence>
<keyword evidence="3" id="KW-0804">Transcription</keyword>
<dbReference type="SMART" id="SM00418">
    <property type="entry name" value="HTH_ARSR"/>
    <property type="match status" value="1"/>
</dbReference>
<dbReference type="PANTHER" id="PTHR43132">
    <property type="entry name" value="ARSENICAL RESISTANCE OPERON REPRESSOR ARSR-RELATED"/>
    <property type="match status" value="1"/>
</dbReference>
<dbReference type="SUPFAM" id="SSF52821">
    <property type="entry name" value="Rhodanese/Cell cycle control phosphatase"/>
    <property type="match status" value="1"/>
</dbReference>
<keyword evidence="1" id="KW-0805">Transcription regulation</keyword>
<keyword evidence="7" id="KW-1185">Reference proteome</keyword>
<evidence type="ECO:0000313" key="6">
    <source>
        <dbReference type="EMBL" id="THD83713.1"/>
    </source>
</evidence>
<proteinExistence type="predicted"/>
<dbReference type="OrthoDB" id="194599at2"/>
<feature type="domain" description="Rhodanese" evidence="4">
    <location>
        <begin position="129"/>
        <end position="218"/>
    </location>
</feature>
<evidence type="ECO:0000256" key="2">
    <source>
        <dbReference type="ARBA" id="ARBA00023125"/>
    </source>
</evidence>
<feature type="domain" description="HTH arsR-type" evidence="5">
    <location>
        <begin position="5"/>
        <end position="99"/>
    </location>
</feature>
<dbReference type="Pfam" id="PF01022">
    <property type="entry name" value="HTH_5"/>
    <property type="match status" value="1"/>
</dbReference>
<dbReference type="EMBL" id="SSND01000002">
    <property type="protein sequence ID" value="THD83713.1"/>
    <property type="molecule type" value="Genomic_DNA"/>
</dbReference>
<dbReference type="PROSITE" id="PS50987">
    <property type="entry name" value="HTH_ARSR_2"/>
    <property type="match status" value="1"/>
</dbReference>
<dbReference type="InterPro" id="IPR001845">
    <property type="entry name" value="HTH_ArsR_DNA-bd_dom"/>
</dbReference>
<dbReference type="InterPro" id="IPR036390">
    <property type="entry name" value="WH_DNA-bd_sf"/>
</dbReference>
<dbReference type="InterPro" id="IPR051011">
    <property type="entry name" value="Metal_resp_trans_reg"/>
</dbReference>
<dbReference type="InterPro" id="IPR001763">
    <property type="entry name" value="Rhodanese-like_dom"/>
</dbReference>
<evidence type="ECO:0000256" key="1">
    <source>
        <dbReference type="ARBA" id="ARBA00023015"/>
    </source>
</evidence>